<dbReference type="InterPro" id="IPR036249">
    <property type="entry name" value="Thioredoxin-like_sf"/>
</dbReference>
<organism evidence="5 6">
    <name type="scientific">Terrimonas ginsenosidimutans</name>
    <dbReference type="NCBI Taxonomy" id="2908004"/>
    <lineage>
        <taxon>Bacteria</taxon>
        <taxon>Pseudomonadati</taxon>
        <taxon>Bacteroidota</taxon>
        <taxon>Chitinophagia</taxon>
        <taxon>Chitinophagales</taxon>
        <taxon>Chitinophagaceae</taxon>
        <taxon>Terrimonas</taxon>
    </lineage>
</organism>
<dbReference type="RefSeq" id="WP_237871471.1">
    <property type="nucleotide sequence ID" value="NZ_JAKLTR010000006.1"/>
</dbReference>
<gene>
    <name evidence="5" type="ORF">LZZ85_10680</name>
</gene>
<comment type="similarity">
    <text evidence="1 4">Belongs to the glutathione peroxidase family.</text>
</comment>
<keyword evidence="2 4" id="KW-0575">Peroxidase</keyword>
<proteinExistence type="inferred from homology"/>
<evidence type="ECO:0000313" key="5">
    <source>
        <dbReference type="EMBL" id="MCG2614750.1"/>
    </source>
</evidence>
<dbReference type="PANTHER" id="PTHR11592:SF78">
    <property type="entry name" value="GLUTATHIONE PEROXIDASE"/>
    <property type="match status" value="1"/>
</dbReference>
<dbReference type="GO" id="GO:0004601">
    <property type="term" value="F:peroxidase activity"/>
    <property type="evidence" value="ECO:0007669"/>
    <property type="project" value="UniProtKB-KW"/>
</dbReference>
<protein>
    <recommendedName>
        <fullName evidence="4">Glutathione peroxidase</fullName>
    </recommendedName>
</protein>
<dbReference type="SUPFAM" id="SSF52833">
    <property type="entry name" value="Thioredoxin-like"/>
    <property type="match status" value="1"/>
</dbReference>
<dbReference type="PROSITE" id="PS51355">
    <property type="entry name" value="GLUTATHIONE_PEROXID_3"/>
    <property type="match status" value="1"/>
</dbReference>
<accession>A0ABS9KQY0</accession>
<dbReference type="PIRSF" id="PIRSF000303">
    <property type="entry name" value="Glutathion_perox"/>
    <property type="match status" value="1"/>
</dbReference>
<evidence type="ECO:0000256" key="1">
    <source>
        <dbReference type="ARBA" id="ARBA00006926"/>
    </source>
</evidence>
<dbReference type="InterPro" id="IPR000889">
    <property type="entry name" value="Glutathione_peroxidase"/>
</dbReference>
<dbReference type="Proteomes" id="UP001165367">
    <property type="component" value="Unassembled WGS sequence"/>
</dbReference>
<evidence type="ECO:0000256" key="4">
    <source>
        <dbReference type="RuleBase" id="RU000499"/>
    </source>
</evidence>
<comment type="caution">
    <text evidence="5">The sequence shown here is derived from an EMBL/GenBank/DDBJ whole genome shotgun (WGS) entry which is preliminary data.</text>
</comment>
<dbReference type="Pfam" id="PF00255">
    <property type="entry name" value="GSHPx"/>
    <property type="match status" value="1"/>
</dbReference>
<keyword evidence="6" id="KW-1185">Reference proteome</keyword>
<dbReference type="PRINTS" id="PR01011">
    <property type="entry name" value="GLUTPROXDASE"/>
</dbReference>
<evidence type="ECO:0000256" key="3">
    <source>
        <dbReference type="ARBA" id="ARBA00023002"/>
    </source>
</evidence>
<dbReference type="Gene3D" id="3.40.30.10">
    <property type="entry name" value="Glutaredoxin"/>
    <property type="match status" value="1"/>
</dbReference>
<sequence>MKLILLSSLLSVFVFSTEPSIYDFKVEALQKENARINFEDFKGKKILIVNTASKSPYTFQMEELEKLYRAYKDKLVVVGFPAGSDFGNQELKTNREIRDFCTFTYDITFPMAEKVTTMGELRHPIFSYLISEAQKMYVSEPVIKWNFTKFLIDENGKLIKVFPADVTPLSTEVTSYLNNTRNWQ</sequence>
<dbReference type="PANTHER" id="PTHR11592">
    <property type="entry name" value="GLUTATHIONE PEROXIDASE"/>
    <property type="match status" value="1"/>
</dbReference>
<evidence type="ECO:0000313" key="6">
    <source>
        <dbReference type="Proteomes" id="UP001165367"/>
    </source>
</evidence>
<name>A0ABS9KQY0_9BACT</name>
<dbReference type="CDD" id="cd00340">
    <property type="entry name" value="GSH_Peroxidase"/>
    <property type="match status" value="1"/>
</dbReference>
<dbReference type="EMBL" id="JAKLTR010000006">
    <property type="protein sequence ID" value="MCG2614750.1"/>
    <property type="molecule type" value="Genomic_DNA"/>
</dbReference>
<keyword evidence="3 4" id="KW-0560">Oxidoreductase</keyword>
<evidence type="ECO:0000256" key="2">
    <source>
        <dbReference type="ARBA" id="ARBA00022559"/>
    </source>
</evidence>
<reference evidence="5" key="1">
    <citation type="submission" date="2022-01" db="EMBL/GenBank/DDBJ databases">
        <authorList>
            <person name="Jo J.-H."/>
            <person name="Im W.-T."/>
        </authorList>
    </citation>
    <scope>NUCLEOTIDE SEQUENCE</scope>
    <source>
        <strain evidence="5">NA20</strain>
    </source>
</reference>